<gene>
    <name evidence="4" type="ORF">UFOPK3519_01903</name>
</gene>
<name>A0A6J7HVV9_9ZZZZ</name>
<accession>A0A6J7HVV9</accession>
<evidence type="ECO:0000313" key="4">
    <source>
        <dbReference type="EMBL" id="CAB4920499.1"/>
    </source>
</evidence>
<evidence type="ECO:0000256" key="2">
    <source>
        <dbReference type="SAM" id="MobiDB-lite"/>
    </source>
</evidence>
<dbReference type="InterPro" id="IPR050816">
    <property type="entry name" value="Flavin-dep_Halogenase_NPB"/>
</dbReference>
<dbReference type="EMBL" id="CAFBMG010000235">
    <property type="protein sequence ID" value="CAB4920499.1"/>
    <property type="molecule type" value="Genomic_DNA"/>
</dbReference>
<protein>
    <submittedName>
        <fullName evidence="4">Unannotated protein</fullName>
    </submittedName>
</protein>
<dbReference type="PANTHER" id="PTHR43747:SF5">
    <property type="entry name" value="FAD-BINDING DOMAIN-CONTAINING PROTEIN"/>
    <property type="match status" value="1"/>
</dbReference>
<dbReference type="AlphaFoldDB" id="A0A6J7HVV9"/>
<evidence type="ECO:0000256" key="1">
    <source>
        <dbReference type="ARBA" id="ARBA00023002"/>
    </source>
</evidence>
<dbReference type="SUPFAM" id="SSF51905">
    <property type="entry name" value="FAD/NAD(P)-binding domain"/>
    <property type="match status" value="1"/>
</dbReference>
<organism evidence="4">
    <name type="scientific">freshwater metagenome</name>
    <dbReference type="NCBI Taxonomy" id="449393"/>
    <lineage>
        <taxon>unclassified sequences</taxon>
        <taxon>metagenomes</taxon>
        <taxon>ecological metagenomes</taxon>
    </lineage>
</organism>
<feature type="domain" description="FAD dependent oxidoreductase" evidence="3">
    <location>
        <begin position="3"/>
        <end position="52"/>
    </location>
</feature>
<feature type="compositionally biased region" description="Polar residues" evidence="2">
    <location>
        <begin position="394"/>
        <end position="435"/>
    </location>
</feature>
<reference evidence="4" key="1">
    <citation type="submission" date="2020-05" db="EMBL/GenBank/DDBJ databases">
        <authorList>
            <person name="Chiriac C."/>
            <person name="Salcher M."/>
            <person name="Ghai R."/>
            <person name="Kavagutti S V."/>
        </authorList>
    </citation>
    <scope>NUCLEOTIDE SEQUENCE</scope>
</reference>
<dbReference type="Gene3D" id="3.50.50.60">
    <property type="entry name" value="FAD/NAD(P)-binding domain"/>
    <property type="match status" value="1"/>
</dbReference>
<dbReference type="InterPro" id="IPR006076">
    <property type="entry name" value="FAD-dep_OxRdtase"/>
</dbReference>
<dbReference type="InterPro" id="IPR036188">
    <property type="entry name" value="FAD/NAD-bd_sf"/>
</dbReference>
<feature type="region of interest" description="Disordered" evidence="2">
    <location>
        <begin position="394"/>
        <end position="441"/>
    </location>
</feature>
<proteinExistence type="predicted"/>
<evidence type="ECO:0000259" key="3">
    <source>
        <dbReference type="Pfam" id="PF01266"/>
    </source>
</evidence>
<keyword evidence="1" id="KW-0560">Oxidoreductase</keyword>
<feature type="compositionally biased region" description="Basic and acidic residues" evidence="2">
    <location>
        <begin position="495"/>
        <end position="510"/>
    </location>
</feature>
<feature type="region of interest" description="Disordered" evidence="2">
    <location>
        <begin position="494"/>
        <end position="518"/>
    </location>
</feature>
<dbReference type="Pfam" id="PF01266">
    <property type="entry name" value="DAO"/>
    <property type="match status" value="1"/>
</dbReference>
<dbReference type="PANTHER" id="PTHR43747">
    <property type="entry name" value="FAD-BINDING PROTEIN"/>
    <property type="match status" value="1"/>
</dbReference>
<dbReference type="GO" id="GO:0016491">
    <property type="term" value="F:oxidoreductase activity"/>
    <property type="evidence" value="ECO:0007669"/>
    <property type="project" value="UniProtKB-KW"/>
</dbReference>
<sequence length="518" mass="55817">MAKVAVLGAGVAGLGVALAAGRAGHEVLLIERDSTPLPATATEAFEWNRSGAPQVRHSHAFLARLRNLLRDHYPDVLESLYQAGATPMDFIAMLPEGMDRTPLPGDEDLVAIACRRTTFEWVLRRTIANEPSVQLLHGLGVAELLTTQTETKTTGAPGATALLPQVTGLRLDDDTEVLADITVIAGGRRQDLPGMLAAQGIQINETIEDTGIVYFSRFFQLQEGAEFPPQDGPIGGDLGYLKFGVFPGDNRTFSITLAAGVEDKELRRQLTDPEEFVKVASQIPATAAHVEHGRSEPITGVNMMAGLLNRRRSFLDHNGEPVVLGMHAVGDAHTCTNPLYGRGCSLALVQAELFADSLKAHGLDHRARAVAFEAATRSEITPWYRAAVAQDQLSPANHSPANHSPANHSPANHSPANHSPANHSPASEGPANQSPAAEHRQAAREFLRDGLFPAMRTDPVVLRAFLRMFNLLEAPDSLMKNGEVVSRVLAVFNQRESRPPEEPVGPDRDSLFTALDPA</sequence>